<evidence type="ECO:0000313" key="3">
    <source>
        <dbReference type="Proteomes" id="UP001204015"/>
    </source>
</evidence>
<organism evidence="2 3">
    <name type="scientific">Segatella cerevisiae</name>
    <dbReference type="NCBI Taxonomy" id="2053716"/>
    <lineage>
        <taxon>Bacteria</taxon>
        <taxon>Pseudomonadati</taxon>
        <taxon>Bacteroidota</taxon>
        <taxon>Bacteroidia</taxon>
        <taxon>Bacteroidales</taxon>
        <taxon>Prevotellaceae</taxon>
        <taxon>Segatella</taxon>
    </lineage>
</organism>
<sequence length="641" mass="72411">MTGQRVYKISGTSGSTVRSIYYDKKGNTIQTHSTNDAGGYDHDYFSYTFTGKLSGHQHDHSAGNRDSITELTTYTYDNMDRPLSTKYKLDGNPEVTLADNTYNLFGLMSRQNIGGQQPVTFQYNVRNWMTEISSPLFSEDLTYECALNGVTPAERSFNGNISAIRWKTSDDNVYRGYAFKYDGAGRLTEANYGEGTGGDTNFDRYSENVSYDKMGNITTLSRQGLQDDNKYGSIDQLTYFYEGNQVRKIKDQVTGPFYSGAFHFTDHTDSDVEYDYDRNGNMTKDLNKEITQIEYNCLNLPDKIEHADGTYEVYDYDASGKKTGREVQTKSASPSLSMMSAGSNVTGEQLPRENTYYCDNIIYTPENTVMIRNDYGYAFIDKDKKVTMHYYLRDHEGSIRMVFNQNARVEQVTHYYPFGGVYGDAGLNASLQPYKYNGKELDRMHGLNLYDYGARNYDAIIGRWTTMDPLAERTPEVSPYAYCKNNPVNAIDIGGDSIYYCMPNIEHGQVMNYTQYTYIQKDNTSGFYKGGELYLGNNITINTIGNALNTISNAGSIGKKLIYALSGKTTSDIQISYGRNETKYPSPNNKNILIQWNFSEDTENIGMDINGNVKEPSSIALGHELFHAIDFLDNNPLAELI</sequence>
<protein>
    <submittedName>
        <fullName evidence="2">RHS repeat-associated core domain-containing protein</fullName>
    </submittedName>
</protein>
<evidence type="ECO:0000313" key="2">
    <source>
        <dbReference type="EMBL" id="MCO6026626.1"/>
    </source>
</evidence>
<dbReference type="PANTHER" id="PTHR32305:SF15">
    <property type="entry name" value="PROTEIN RHSA-RELATED"/>
    <property type="match status" value="1"/>
</dbReference>
<feature type="region of interest" description="Disordered" evidence="1">
    <location>
        <begin position="322"/>
        <end position="347"/>
    </location>
</feature>
<comment type="caution">
    <text evidence="2">The sequence shown here is derived from an EMBL/GenBank/DDBJ whole genome shotgun (WGS) entry which is preliminary data.</text>
</comment>
<dbReference type="RefSeq" id="WP_252761975.1">
    <property type="nucleotide sequence ID" value="NZ_JAMXLY010000096.1"/>
</dbReference>
<dbReference type="NCBIfam" id="TIGR03696">
    <property type="entry name" value="Rhs_assc_core"/>
    <property type="match status" value="1"/>
</dbReference>
<accession>A0ABT1BZV8</accession>
<name>A0ABT1BZV8_9BACT</name>
<dbReference type="PANTHER" id="PTHR32305">
    <property type="match status" value="1"/>
</dbReference>
<dbReference type="EMBL" id="JAMXLY010000096">
    <property type="protein sequence ID" value="MCO6026626.1"/>
    <property type="molecule type" value="Genomic_DNA"/>
</dbReference>
<evidence type="ECO:0000256" key="1">
    <source>
        <dbReference type="SAM" id="MobiDB-lite"/>
    </source>
</evidence>
<proteinExistence type="predicted"/>
<dbReference type="InterPro" id="IPR022385">
    <property type="entry name" value="Rhs_assc_core"/>
</dbReference>
<dbReference type="Proteomes" id="UP001204015">
    <property type="component" value="Unassembled WGS sequence"/>
</dbReference>
<dbReference type="Gene3D" id="2.180.10.10">
    <property type="entry name" value="RHS repeat-associated core"/>
    <property type="match status" value="1"/>
</dbReference>
<dbReference type="InterPro" id="IPR050708">
    <property type="entry name" value="T6SS_VgrG/RHS"/>
</dbReference>
<keyword evidence="3" id="KW-1185">Reference proteome</keyword>
<feature type="compositionally biased region" description="Polar residues" evidence="1">
    <location>
        <begin position="329"/>
        <end position="347"/>
    </location>
</feature>
<gene>
    <name evidence="2" type="ORF">NG821_12415</name>
</gene>
<reference evidence="2 3" key="1">
    <citation type="submission" date="2022-06" db="EMBL/GenBank/DDBJ databases">
        <title>A taxonomic note on the genus Prevotella: Description of four novel genera and emended description of the genera Hallella and Xylanibacter.</title>
        <authorList>
            <person name="Hitch T.C.A."/>
        </authorList>
    </citation>
    <scope>NUCLEOTIDE SEQUENCE [LARGE SCALE GENOMIC DNA]</scope>
    <source>
        <strain evidence="2 3">DSM 100619</strain>
    </source>
</reference>